<gene>
    <name evidence="2" type="ORF">PV05_03738</name>
</gene>
<dbReference type="InterPro" id="IPR007325">
    <property type="entry name" value="KFase/CYL"/>
</dbReference>
<comment type="similarity">
    <text evidence="1">Belongs to the Cyclase 1 superfamily.</text>
</comment>
<dbReference type="HOGENOM" id="CLU_030671_1_0_1"/>
<protein>
    <recommendedName>
        <fullName evidence="4">Cyclase</fullName>
    </recommendedName>
</protein>
<dbReference type="Proteomes" id="UP000054342">
    <property type="component" value="Unassembled WGS sequence"/>
</dbReference>
<evidence type="ECO:0000313" key="2">
    <source>
        <dbReference type="EMBL" id="KIW59281.1"/>
    </source>
</evidence>
<organism evidence="2 3">
    <name type="scientific">Exophiala xenobiotica</name>
    <dbReference type="NCBI Taxonomy" id="348802"/>
    <lineage>
        <taxon>Eukaryota</taxon>
        <taxon>Fungi</taxon>
        <taxon>Dikarya</taxon>
        <taxon>Ascomycota</taxon>
        <taxon>Pezizomycotina</taxon>
        <taxon>Eurotiomycetes</taxon>
        <taxon>Chaetothyriomycetidae</taxon>
        <taxon>Chaetothyriales</taxon>
        <taxon>Herpotrichiellaceae</taxon>
        <taxon>Exophiala</taxon>
    </lineage>
</organism>
<dbReference type="AlphaFoldDB" id="A0A0D2C358"/>
<name>A0A0D2C358_9EURO</name>
<dbReference type="Pfam" id="PF04199">
    <property type="entry name" value="Cyclase"/>
    <property type="match status" value="1"/>
</dbReference>
<keyword evidence="3" id="KW-1185">Reference proteome</keyword>
<dbReference type="GO" id="GO:0019441">
    <property type="term" value="P:L-tryptophan catabolic process to kynurenine"/>
    <property type="evidence" value="ECO:0007669"/>
    <property type="project" value="InterPro"/>
</dbReference>
<dbReference type="RefSeq" id="XP_013319865.1">
    <property type="nucleotide sequence ID" value="XM_013464411.1"/>
</dbReference>
<dbReference type="InterPro" id="IPR037175">
    <property type="entry name" value="KFase_sf"/>
</dbReference>
<dbReference type="PANTHER" id="PTHR34861">
    <property type="match status" value="1"/>
</dbReference>
<evidence type="ECO:0000313" key="3">
    <source>
        <dbReference type="Proteomes" id="UP000054342"/>
    </source>
</evidence>
<dbReference type="GO" id="GO:0004061">
    <property type="term" value="F:arylformamidase activity"/>
    <property type="evidence" value="ECO:0007669"/>
    <property type="project" value="InterPro"/>
</dbReference>
<reference evidence="2 3" key="1">
    <citation type="submission" date="2015-01" db="EMBL/GenBank/DDBJ databases">
        <title>The Genome Sequence of Exophiala xenobiotica CBS118157.</title>
        <authorList>
            <consortium name="The Broad Institute Genomics Platform"/>
            <person name="Cuomo C."/>
            <person name="de Hoog S."/>
            <person name="Gorbushina A."/>
            <person name="Stielow B."/>
            <person name="Teixiera M."/>
            <person name="Abouelleil A."/>
            <person name="Chapman S.B."/>
            <person name="Priest M."/>
            <person name="Young S.K."/>
            <person name="Wortman J."/>
            <person name="Nusbaum C."/>
            <person name="Birren B."/>
        </authorList>
    </citation>
    <scope>NUCLEOTIDE SEQUENCE [LARGE SCALE GENOMIC DNA]</scope>
    <source>
        <strain evidence="2 3">CBS 118157</strain>
    </source>
</reference>
<evidence type="ECO:0000256" key="1">
    <source>
        <dbReference type="ARBA" id="ARBA00007865"/>
    </source>
</evidence>
<sequence>MNPDRKPCTHRIKVKPQSNDDELTINTQGSSHWDGLRHVGYQISRRFYNNTTQEDISGSNPNHRCGIQAISRKSIAGRGVLLDYRRWANKQGVTYNAFTTHRIKKSDLVQCARDQQTEFKLGDILLIRTGWTEDYLQYNDLEKQELARRPRRQFVGVENSLEMAQWHWETGFAAVAGDTNAYEAWPPDQGSDLKHALHEVFLAGWGMPIGEVWDLESLAEECQRQKKWSFFLASQPLDVPGGIASPSNALAIL</sequence>
<dbReference type="EMBL" id="KN847318">
    <property type="protein sequence ID" value="KIW59281.1"/>
    <property type="molecule type" value="Genomic_DNA"/>
</dbReference>
<dbReference type="PANTHER" id="PTHR34861:SF11">
    <property type="entry name" value="CYCLASE"/>
    <property type="match status" value="1"/>
</dbReference>
<accession>A0A0D2C358</accession>
<dbReference type="OrthoDB" id="5396at2759"/>
<proteinExistence type="inferred from homology"/>
<dbReference type="SUPFAM" id="SSF102198">
    <property type="entry name" value="Putative cyclase"/>
    <property type="match status" value="1"/>
</dbReference>
<evidence type="ECO:0008006" key="4">
    <source>
        <dbReference type="Google" id="ProtNLM"/>
    </source>
</evidence>
<dbReference type="Gene3D" id="3.50.30.50">
    <property type="entry name" value="Putative cyclase"/>
    <property type="match status" value="1"/>
</dbReference>
<dbReference type="GeneID" id="25325646"/>